<gene>
    <name evidence="2" type="ORF">K457DRAFT_713079</name>
</gene>
<evidence type="ECO:0000313" key="2">
    <source>
        <dbReference type="EMBL" id="OAQ34789.1"/>
    </source>
</evidence>
<proteinExistence type="predicted"/>
<organism evidence="2 3">
    <name type="scientific">Linnemannia elongata AG-77</name>
    <dbReference type="NCBI Taxonomy" id="1314771"/>
    <lineage>
        <taxon>Eukaryota</taxon>
        <taxon>Fungi</taxon>
        <taxon>Fungi incertae sedis</taxon>
        <taxon>Mucoromycota</taxon>
        <taxon>Mortierellomycotina</taxon>
        <taxon>Mortierellomycetes</taxon>
        <taxon>Mortierellales</taxon>
        <taxon>Mortierellaceae</taxon>
        <taxon>Linnemannia</taxon>
    </lineage>
</organism>
<keyword evidence="3" id="KW-1185">Reference proteome</keyword>
<evidence type="ECO:0000256" key="1">
    <source>
        <dbReference type="SAM" id="MobiDB-lite"/>
    </source>
</evidence>
<dbReference type="AlphaFoldDB" id="A0A197KEH4"/>
<sequence>MKGRTQLLRTRPGWICGSSTMRPFVRGEHWVKATCKHSVPLSRIAVFRSGTFKVEAKLWQLDFRDMFWLFHFDSFFSPLKKSEFGKKVKLSILRCLKLAKRVNAEVDARGEDAAPLEHEIRELLEEAVSAIQSTSSTPMKNRKRRPPAFSCASTK</sequence>
<dbReference type="Proteomes" id="UP000078512">
    <property type="component" value="Unassembled WGS sequence"/>
</dbReference>
<protein>
    <submittedName>
        <fullName evidence="2">Uncharacterized protein</fullName>
    </submittedName>
</protein>
<name>A0A197KEH4_9FUNG</name>
<reference evidence="2 3" key="1">
    <citation type="submission" date="2016-05" db="EMBL/GenBank/DDBJ databases">
        <title>Genome sequencing reveals origins of a unique bacterial endosymbiosis in the earliest lineages of terrestrial Fungi.</title>
        <authorList>
            <consortium name="DOE Joint Genome Institute"/>
            <person name="Uehling J."/>
            <person name="Gryganskyi A."/>
            <person name="Hameed K."/>
            <person name="Tschaplinski T."/>
            <person name="Misztal P."/>
            <person name="Wu S."/>
            <person name="Desiro A."/>
            <person name="Vande Pol N."/>
            <person name="Du Z.-Y."/>
            <person name="Zienkiewicz A."/>
            <person name="Zienkiewicz K."/>
            <person name="Morin E."/>
            <person name="Tisserant E."/>
            <person name="Splivallo R."/>
            <person name="Hainaut M."/>
            <person name="Henrissat B."/>
            <person name="Ohm R."/>
            <person name="Kuo A."/>
            <person name="Yan J."/>
            <person name="Lipzen A."/>
            <person name="Nolan M."/>
            <person name="Labutti K."/>
            <person name="Barry K."/>
            <person name="Goldstein A."/>
            <person name="Labbe J."/>
            <person name="Schadt C."/>
            <person name="Tuskan G."/>
            <person name="Grigoriev I."/>
            <person name="Martin F."/>
            <person name="Vilgalys R."/>
            <person name="Bonito G."/>
        </authorList>
    </citation>
    <scope>NUCLEOTIDE SEQUENCE [LARGE SCALE GENOMIC DNA]</scope>
    <source>
        <strain evidence="2 3">AG-77</strain>
    </source>
</reference>
<dbReference type="OrthoDB" id="2357015at2759"/>
<feature type="region of interest" description="Disordered" evidence="1">
    <location>
        <begin position="133"/>
        <end position="155"/>
    </location>
</feature>
<evidence type="ECO:0000313" key="3">
    <source>
        <dbReference type="Proteomes" id="UP000078512"/>
    </source>
</evidence>
<accession>A0A197KEH4</accession>
<dbReference type="EMBL" id="KV442016">
    <property type="protein sequence ID" value="OAQ34789.1"/>
    <property type="molecule type" value="Genomic_DNA"/>
</dbReference>